<organism evidence="1 2">
    <name type="scientific">Pleurodeles waltl</name>
    <name type="common">Iberian ribbed newt</name>
    <dbReference type="NCBI Taxonomy" id="8319"/>
    <lineage>
        <taxon>Eukaryota</taxon>
        <taxon>Metazoa</taxon>
        <taxon>Chordata</taxon>
        <taxon>Craniata</taxon>
        <taxon>Vertebrata</taxon>
        <taxon>Euteleostomi</taxon>
        <taxon>Amphibia</taxon>
        <taxon>Batrachia</taxon>
        <taxon>Caudata</taxon>
        <taxon>Salamandroidea</taxon>
        <taxon>Salamandridae</taxon>
        <taxon>Pleurodelinae</taxon>
        <taxon>Pleurodeles</taxon>
    </lineage>
</organism>
<gene>
    <name evidence="1" type="ORF">NDU88_005713</name>
</gene>
<dbReference type="Proteomes" id="UP001066276">
    <property type="component" value="Chromosome 4_2"/>
</dbReference>
<dbReference type="EMBL" id="JANPWB010000008">
    <property type="protein sequence ID" value="KAJ1165285.1"/>
    <property type="molecule type" value="Genomic_DNA"/>
</dbReference>
<evidence type="ECO:0000313" key="2">
    <source>
        <dbReference type="Proteomes" id="UP001066276"/>
    </source>
</evidence>
<dbReference type="AlphaFoldDB" id="A0AAV7SMN3"/>
<reference evidence="1" key="1">
    <citation type="journal article" date="2022" name="bioRxiv">
        <title>Sequencing and chromosome-scale assembly of the giantPleurodeles waltlgenome.</title>
        <authorList>
            <person name="Brown T."/>
            <person name="Elewa A."/>
            <person name="Iarovenko S."/>
            <person name="Subramanian E."/>
            <person name="Araus A.J."/>
            <person name="Petzold A."/>
            <person name="Susuki M."/>
            <person name="Suzuki K.-i.T."/>
            <person name="Hayashi T."/>
            <person name="Toyoda A."/>
            <person name="Oliveira C."/>
            <person name="Osipova E."/>
            <person name="Leigh N.D."/>
            <person name="Simon A."/>
            <person name="Yun M.H."/>
        </authorList>
    </citation>
    <scope>NUCLEOTIDE SEQUENCE</scope>
    <source>
        <strain evidence="1">20211129_DDA</strain>
        <tissue evidence="1">Liver</tissue>
    </source>
</reference>
<proteinExistence type="predicted"/>
<accession>A0AAV7SMN3</accession>
<keyword evidence="2" id="KW-1185">Reference proteome</keyword>
<protein>
    <submittedName>
        <fullName evidence="1">Uncharacterized protein</fullName>
    </submittedName>
</protein>
<comment type="caution">
    <text evidence="1">The sequence shown here is derived from an EMBL/GenBank/DDBJ whole genome shotgun (WGS) entry which is preliminary data.</text>
</comment>
<name>A0AAV7SMN3_PLEWA</name>
<evidence type="ECO:0000313" key="1">
    <source>
        <dbReference type="EMBL" id="KAJ1165285.1"/>
    </source>
</evidence>
<sequence length="75" mass="8480">MNSSHVALALHVCARVCLRTPGRMPLGAMAPYYQERRAFDSAHSPVSPWQMSETRGNSHAFTPFQLNLFRGYERA</sequence>